<organism evidence="2 3">
    <name type="scientific">Romeriopsis navalis LEGE 11480</name>
    <dbReference type="NCBI Taxonomy" id="2777977"/>
    <lineage>
        <taxon>Bacteria</taxon>
        <taxon>Bacillati</taxon>
        <taxon>Cyanobacteriota</taxon>
        <taxon>Cyanophyceae</taxon>
        <taxon>Leptolyngbyales</taxon>
        <taxon>Leptolyngbyaceae</taxon>
        <taxon>Romeriopsis</taxon>
        <taxon>Romeriopsis navalis</taxon>
    </lineage>
</organism>
<keyword evidence="1" id="KW-0472">Membrane</keyword>
<dbReference type="AlphaFoldDB" id="A0A928Z5N3"/>
<evidence type="ECO:0000313" key="3">
    <source>
        <dbReference type="Proteomes" id="UP000625316"/>
    </source>
</evidence>
<name>A0A928Z5N3_9CYAN</name>
<evidence type="ECO:0000313" key="2">
    <source>
        <dbReference type="EMBL" id="MBE9032162.1"/>
    </source>
</evidence>
<dbReference type="EMBL" id="JADEXQ010000091">
    <property type="protein sequence ID" value="MBE9032162.1"/>
    <property type="molecule type" value="Genomic_DNA"/>
</dbReference>
<dbReference type="CDD" id="cd00882">
    <property type="entry name" value="Ras_like_GTPase"/>
    <property type="match status" value="1"/>
</dbReference>
<keyword evidence="3" id="KW-1185">Reference proteome</keyword>
<dbReference type="Proteomes" id="UP000625316">
    <property type="component" value="Unassembled WGS sequence"/>
</dbReference>
<gene>
    <name evidence="2" type="ORF">IQ266_20700</name>
</gene>
<sequence length="340" mass="37184">MILALSLDAIKQFLEILPLTKGIVPAVTWVFKNLVAFVTLLFVIIVSVTVFFGIELAFSSQKFPGVTILSSLIAVFVGACTLLIALVFFPPLKQSFQKIGLPTETTNSNSSTASSNLNLVLYGLRGSGKTTLIKKLLTIDELGLEPSTTEAKVYEGKIMAGLGADQSINLRVADYYGEKPSNFLEMVKSEFTESDGSSSVNAIIFFVDIAPRGVDIDGSLLPDEKIIAMMDKTQVANRITEHEDYISRSILEVLFSQIGGENLKSVQLLINKADLVEAIYAKQGLKRKFANPEAWANSLVSKIDQSLQQASEAQNLSYSSHFISLTKNPNIDFLKRLEGM</sequence>
<keyword evidence="1" id="KW-0812">Transmembrane</keyword>
<proteinExistence type="predicted"/>
<feature type="transmembrane region" description="Helical" evidence="1">
    <location>
        <begin position="34"/>
        <end position="54"/>
    </location>
</feature>
<dbReference type="InterPro" id="IPR027417">
    <property type="entry name" value="P-loop_NTPase"/>
</dbReference>
<feature type="transmembrane region" description="Helical" evidence="1">
    <location>
        <begin position="66"/>
        <end position="89"/>
    </location>
</feature>
<comment type="caution">
    <text evidence="2">The sequence shown here is derived from an EMBL/GenBank/DDBJ whole genome shotgun (WGS) entry which is preliminary data.</text>
</comment>
<keyword evidence="1" id="KW-1133">Transmembrane helix</keyword>
<dbReference type="RefSeq" id="WP_264326984.1">
    <property type="nucleotide sequence ID" value="NZ_JADEXQ010000091.1"/>
</dbReference>
<dbReference type="SUPFAM" id="SSF52540">
    <property type="entry name" value="P-loop containing nucleoside triphosphate hydrolases"/>
    <property type="match status" value="1"/>
</dbReference>
<dbReference type="Gene3D" id="3.40.50.300">
    <property type="entry name" value="P-loop containing nucleotide triphosphate hydrolases"/>
    <property type="match status" value="1"/>
</dbReference>
<protein>
    <submittedName>
        <fullName evidence="2">Uncharacterized protein</fullName>
    </submittedName>
</protein>
<accession>A0A928Z5N3</accession>
<evidence type="ECO:0000256" key="1">
    <source>
        <dbReference type="SAM" id="Phobius"/>
    </source>
</evidence>
<reference evidence="2" key="1">
    <citation type="submission" date="2020-10" db="EMBL/GenBank/DDBJ databases">
        <authorList>
            <person name="Castelo-Branco R."/>
            <person name="Eusebio N."/>
            <person name="Adriana R."/>
            <person name="Vieira A."/>
            <person name="Brugerolle De Fraissinette N."/>
            <person name="Rezende De Castro R."/>
            <person name="Schneider M.P."/>
            <person name="Vasconcelos V."/>
            <person name="Leao P.N."/>
        </authorList>
    </citation>
    <scope>NUCLEOTIDE SEQUENCE</scope>
    <source>
        <strain evidence="2">LEGE 11480</strain>
    </source>
</reference>